<dbReference type="InterPro" id="IPR019826">
    <property type="entry name" value="Carboxylesterase_B_AS"/>
</dbReference>
<dbReference type="InterPro" id="IPR002168">
    <property type="entry name" value="Lipase_GDXG_HIS_AS"/>
</dbReference>
<feature type="domain" description="Carboxylesterase type B" evidence="7">
    <location>
        <begin position="6"/>
        <end position="463"/>
    </location>
</feature>
<comment type="similarity">
    <text evidence="1 5">Belongs to the type-B carboxylesterase/lipase family.</text>
</comment>
<dbReference type="PROSITE" id="PS01173">
    <property type="entry name" value="LIPASE_GDXG_HIS"/>
    <property type="match status" value="1"/>
</dbReference>
<dbReference type="OrthoDB" id="4308422at2"/>
<gene>
    <name evidence="8" type="ORF">GCM10017566_01520</name>
</gene>
<feature type="region of interest" description="Disordered" evidence="6">
    <location>
        <begin position="1"/>
        <end position="72"/>
    </location>
</feature>
<keyword evidence="9" id="KW-1185">Reference proteome</keyword>
<dbReference type="Gene3D" id="3.40.50.1820">
    <property type="entry name" value="alpha/beta hydrolase"/>
    <property type="match status" value="1"/>
</dbReference>
<feature type="active site" description="Charge relay system" evidence="4">
    <location>
        <position position="413"/>
    </location>
</feature>
<organism evidence="8 9">
    <name type="scientific">Amycolatopsis bartoniae</name>
    <dbReference type="NCBI Taxonomy" id="941986"/>
    <lineage>
        <taxon>Bacteria</taxon>
        <taxon>Bacillati</taxon>
        <taxon>Actinomycetota</taxon>
        <taxon>Actinomycetes</taxon>
        <taxon>Pseudonocardiales</taxon>
        <taxon>Pseudonocardiaceae</taxon>
        <taxon>Amycolatopsis</taxon>
    </lineage>
</organism>
<reference evidence="8" key="2">
    <citation type="submission" date="2020-09" db="EMBL/GenBank/DDBJ databases">
        <authorList>
            <person name="Sun Q."/>
            <person name="Zhou Y."/>
        </authorList>
    </citation>
    <scope>NUCLEOTIDE SEQUENCE</scope>
    <source>
        <strain evidence="8">CGMCC 4.7679</strain>
    </source>
</reference>
<dbReference type="InterPro" id="IPR000997">
    <property type="entry name" value="Cholinesterase"/>
</dbReference>
<dbReference type="GO" id="GO:0004104">
    <property type="term" value="F:cholinesterase activity"/>
    <property type="evidence" value="ECO:0007669"/>
    <property type="project" value="InterPro"/>
</dbReference>
<dbReference type="PANTHER" id="PTHR11559">
    <property type="entry name" value="CARBOXYLESTERASE"/>
    <property type="match status" value="1"/>
</dbReference>
<comment type="similarity">
    <text evidence="2">Belongs to the 'GDXG' lipolytic enzyme family.</text>
</comment>
<evidence type="ECO:0000259" key="7">
    <source>
        <dbReference type="Pfam" id="PF00135"/>
    </source>
</evidence>
<accession>A0A8H9ITY8</accession>
<dbReference type="InterPro" id="IPR029058">
    <property type="entry name" value="AB_hydrolase_fold"/>
</dbReference>
<keyword evidence="3 5" id="KW-0378">Hydrolase</keyword>
<proteinExistence type="inferred from homology"/>
<evidence type="ECO:0000256" key="5">
    <source>
        <dbReference type="RuleBase" id="RU361235"/>
    </source>
</evidence>
<dbReference type="PROSITE" id="PS00122">
    <property type="entry name" value="CARBOXYLESTERASE_B_1"/>
    <property type="match status" value="1"/>
</dbReference>
<evidence type="ECO:0000313" key="9">
    <source>
        <dbReference type="Proteomes" id="UP000658656"/>
    </source>
</evidence>
<evidence type="ECO:0000256" key="6">
    <source>
        <dbReference type="SAM" id="MobiDB-lite"/>
    </source>
</evidence>
<evidence type="ECO:0000256" key="1">
    <source>
        <dbReference type="ARBA" id="ARBA00005964"/>
    </source>
</evidence>
<feature type="compositionally biased region" description="Basic and acidic residues" evidence="6">
    <location>
        <begin position="18"/>
        <end position="28"/>
    </location>
</feature>
<protein>
    <recommendedName>
        <fullName evidence="5">Carboxylic ester hydrolase</fullName>
        <ecNumber evidence="5">3.1.1.-</ecNumber>
    </recommendedName>
</protein>
<evidence type="ECO:0000256" key="3">
    <source>
        <dbReference type="ARBA" id="ARBA00022801"/>
    </source>
</evidence>
<evidence type="ECO:0000256" key="4">
    <source>
        <dbReference type="PIRSR" id="PIRSR600997-1"/>
    </source>
</evidence>
<feature type="active site" description="Charge relay system" evidence="4">
    <location>
        <position position="315"/>
    </location>
</feature>
<evidence type="ECO:0000256" key="2">
    <source>
        <dbReference type="ARBA" id="ARBA00010515"/>
    </source>
</evidence>
<dbReference type="EMBL" id="BNAV01000001">
    <property type="protein sequence ID" value="GHF32633.1"/>
    <property type="molecule type" value="Genomic_DNA"/>
</dbReference>
<evidence type="ECO:0000313" key="8">
    <source>
        <dbReference type="EMBL" id="GHF32633.1"/>
    </source>
</evidence>
<name>A0A8H9ITY8_9PSEU</name>
<dbReference type="Proteomes" id="UP000658656">
    <property type="component" value="Unassembled WGS sequence"/>
</dbReference>
<dbReference type="InterPro" id="IPR002018">
    <property type="entry name" value="CarbesteraseB"/>
</dbReference>
<dbReference type="InterPro" id="IPR050309">
    <property type="entry name" value="Type-B_Carboxylest/Lipase"/>
</dbReference>
<comment type="caution">
    <text evidence="8">The sequence shown here is derived from an EMBL/GenBank/DDBJ whole genome shotgun (WGS) entry which is preliminary data.</text>
</comment>
<reference evidence="8" key="1">
    <citation type="journal article" date="2014" name="Int. J. Syst. Evol. Microbiol.">
        <title>Complete genome sequence of Corynebacterium casei LMG S-19264T (=DSM 44701T), isolated from a smear-ripened cheese.</title>
        <authorList>
            <consortium name="US DOE Joint Genome Institute (JGI-PGF)"/>
            <person name="Walter F."/>
            <person name="Albersmeier A."/>
            <person name="Kalinowski J."/>
            <person name="Ruckert C."/>
        </authorList>
    </citation>
    <scope>NUCLEOTIDE SEQUENCE</scope>
    <source>
        <strain evidence="8">CGMCC 4.7679</strain>
    </source>
</reference>
<dbReference type="Pfam" id="PF00135">
    <property type="entry name" value="COesterase"/>
    <property type="match status" value="1"/>
</dbReference>
<dbReference type="SUPFAM" id="SSF53474">
    <property type="entry name" value="alpha/beta-Hydrolases"/>
    <property type="match status" value="1"/>
</dbReference>
<dbReference type="PRINTS" id="PR00878">
    <property type="entry name" value="CHOLNESTRASE"/>
</dbReference>
<sequence length="479" mass="49864">MSQQHEPVVRTPAGAVRGSREGTGERYRAIPYATTPTGGGRFAETRAHPGWPGVRDGTRPSPSAPQPARNFGRLDMSPYFGPGWIRGEEYLTLDVYTPGTDDRRRPVMVFVHGGGFVTGSTAAALYDGRAFARDGVVLVTINYRLGIPGFLTLAGAPDNRGLLDVLAALRWVRDTIAVFGGDPGNVTVFGQSAGATLVAGLLAAPAAKGLFRRAIMQSGSGTGAFTPQQARRITAAAATALGTEPTAEAFAGIPDSRFLDILPALSGVDLKTETATDPLAGLSPFSLVLPVQPADALTEGPAGDVDLLIGTNTEEGHLYLVPQGKFGTSTDTDVLAVATATVSSPRAALAALRAVHPDAGPGQLRSALLGDALFGRGSARMREAHAELAPGRTFAYSFAHRSTALDGQLGATHTVELPFVFDLADEPWLHGDTGLLGRGAAPEGLAREVHRAWVDFAGHGDPGWSPYTGGTESVQVFGA</sequence>
<dbReference type="AlphaFoldDB" id="A0A8H9ITY8"/>
<dbReference type="EC" id="3.1.1.-" evidence="5"/>
<dbReference type="RefSeq" id="WP_145938062.1">
    <property type="nucleotide sequence ID" value="NZ_BNAV01000001.1"/>
</dbReference>
<feature type="active site" description="Acyl-ester intermediate" evidence="4">
    <location>
        <position position="192"/>
    </location>
</feature>